<dbReference type="PROSITE" id="PS01016">
    <property type="entry name" value="GLYCOPROTEASE"/>
    <property type="match status" value="1"/>
</dbReference>
<evidence type="ECO:0000256" key="7">
    <source>
        <dbReference type="ARBA" id="ARBA00048117"/>
    </source>
</evidence>
<dbReference type="SUPFAM" id="SSF53067">
    <property type="entry name" value="Actin-like ATPase domain"/>
    <property type="match status" value="1"/>
</dbReference>
<dbReference type="InterPro" id="IPR000905">
    <property type="entry name" value="Gcp-like_dom"/>
</dbReference>
<evidence type="ECO:0000256" key="6">
    <source>
        <dbReference type="ARBA" id="ARBA00023315"/>
    </source>
</evidence>
<comment type="subcellular location">
    <subcellularLocation>
        <location evidence="8">Cytoplasm</location>
    </subcellularLocation>
</comment>
<comment type="caution">
    <text evidence="10">The sequence shown here is derived from an EMBL/GenBank/DDBJ whole genome shotgun (WGS) entry which is preliminary data.</text>
</comment>
<dbReference type="GO" id="GO:0005506">
    <property type="term" value="F:iron ion binding"/>
    <property type="evidence" value="ECO:0007669"/>
    <property type="project" value="UniProtKB-UniRule"/>
</dbReference>
<keyword evidence="6 8" id="KW-0012">Acyltransferase</keyword>
<dbReference type="GO" id="GO:0005737">
    <property type="term" value="C:cytoplasm"/>
    <property type="evidence" value="ECO:0007669"/>
    <property type="project" value="UniProtKB-SubCell"/>
</dbReference>
<feature type="binding site" evidence="8">
    <location>
        <position position="120"/>
    </location>
    <ligand>
        <name>Fe cation</name>
        <dbReference type="ChEBI" id="CHEBI:24875"/>
    </ligand>
</feature>
<proteinExistence type="inferred from homology"/>
<keyword evidence="2 8" id="KW-0808">Transferase</keyword>
<reference evidence="10 11" key="1">
    <citation type="journal article" date="2016" name="Nat. Commun.">
        <title>Thousands of microbial genomes shed light on interconnected biogeochemical processes in an aquifer system.</title>
        <authorList>
            <person name="Anantharaman K."/>
            <person name="Brown C.T."/>
            <person name="Hug L.A."/>
            <person name="Sharon I."/>
            <person name="Castelle C.J."/>
            <person name="Probst A.J."/>
            <person name="Thomas B.C."/>
            <person name="Singh A."/>
            <person name="Wilkins M.J."/>
            <person name="Karaoz U."/>
            <person name="Brodie E.L."/>
            <person name="Williams K.H."/>
            <person name="Hubbard S.S."/>
            <person name="Banfield J.F."/>
        </authorList>
    </citation>
    <scope>NUCLEOTIDE SEQUENCE [LARGE SCALE GENOMIC DNA]</scope>
</reference>
<comment type="cofactor">
    <cofactor evidence="8">
        <name>Fe(2+)</name>
        <dbReference type="ChEBI" id="CHEBI:29033"/>
    </cofactor>
    <text evidence="8">Binds 1 Fe(2+) ion per subunit.</text>
</comment>
<feature type="binding site" evidence="8">
    <location>
        <begin position="147"/>
        <end position="151"/>
    </location>
    <ligand>
        <name>substrate</name>
    </ligand>
</feature>
<gene>
    <name evidence="8" type="primary">tsaD</name>
    <name evidence="10" type="ORF">A2478_01720</name>
</gene>
<comment type="caution">
    <text evidence="8">Lacks conserved residue(s) required for the propagation of feature annotation.</text>
</comment>
<keyword evidence="3 8" id="KW-0819">tRNA processing</keyword>
<evidence type="ECO:0000259" key="9">
    <source>
        <dbReference type="Pfam" id="PF00814"/>
    </source>
</evidence>
<dbReference type="FunFam" id="3.30.420.40:FF:000012">
    <property type="entry name" value="tRNA N6-adenosine threonylcarbamoyltransferase"/>
    <property type="match status" value="1"/>
</dbReference>
<comment type="catalytic activity">
    <reaction evidence="7 8">
        <text>L-threonylcarbamoyladenylate + adenosine(37) in tRNA = N(6)-L-threonylcarbamoyladenosine(37) in tRNA + AMP + H(+)</text>
        <dbReference type="Rhea" id="RHEA:37059"/>
        <dbReference type="Rhea" id="RHEA-COMP:10162"/>
        <dbReference type="Rhea" id="RHEA-COMP:10163"/>
        <dbReference type="ChEBI" id="CHEBI:15378"/>
        <dbReference type="ChEBI" id="CHEBI:73682"/>
        <dbReference type="ChEBI" id="CHEBI:74411"/>
        <dbReference type="ChEBI" id="CHEBI:74418"/>
        <dbReference type="ChEBI" id="CHEBI:456215"/>
        <dbReference type="EC" id="2.3.1.234"/>
    </reaction>
</comment>
<evidence type="ECO:0000256" key="8">
    <source>
        <dbReference type="HAMAP-Rule" id="MF_01445"/>
    </source>
</evidence>
<sequence>MKNSTKPIKILGIESSCDETAAAVLEFTDKVEILSNIISSQVKIHAKFGGVVPEVAARMHLEQILPVIDHALKQAKLKKSDIDAIAVTGGPGLMPALLTGVETAKTLASAWNKPLIRVNHIEGHVYSSLLDEKLLDIKKLFPALALVVSGGHTDLILMSDHGKYKWIGGTRDDAVGEAFDKVAKMLGLGYPGGPIVSKFADKFFGEKNIELPRPMIDKPGFEMSFSGIKTSVLYKLEKMGKLKDKDIIEMCHEFQEAVTDVLALKTLNAAEKLKVKSILIGGGVSANKALRTKIQNLSQHQLPNVEIKIPEIQFTGDNAVMITLPAYFHFKNNDFIDPTKFRPDPNWELV</sequence>
<dbReference type="InterPro" id="IPR022450">
    <property type="entry name" value="TsaD"/>
</dbReference>
<dbReference type="Pfam" id="PF00814">
    <property type="entry name" value="TsaD"/>
    <property type="match status" value="1"/>
</dbReference>
<protein>
    <recommendedName>
        <fullName evidence="8">tRNA N6-adenosine threonylcarbamoyltransferase</fullName>
        <ecNumber evidence="8">2.3.1.234</ecNumber>
    </recommendedName>
    <alternativeName>
        <fullName evidence="8">N6-L-threonylcarbamoyladenine synthase</fullName>
        <shortName evidence="8">t(6)A synthase</shortName>
    </alternativeName>
    <alternativeName>
        <fullName evidence="8">t(6)A37 threonylcarbamoyladenosine biosynthesis protein TsaD</fullName>
    </alternativeName>
    <alternativeName>
        <fullName evidence="8">tRNA threonylcarbamoyladenosine biosynthesis protein TsaD</fullName>
    </alternativeName>
</protein>
<feature type="binding site" evidence="8">
    <location>
        <position position="124"/>
    </location>
    <ligand>
        <name>Fe cation</name>
        <dbReference type="ChEBI" id="CHEBI:24875"/>
    </ligand>
</feature>
<evidence type="ECO:0000256" key="3">
    <source>
        <dbReference type="ARBA" id="ARBA00022694"/>
    </source>
</evidence>
<dbReference type="HAMAP" id="MF_01445">
    <property type="entry name" value="TsaD"/>
    <property type="match status" value="1"/>
</dbReference>
<dbReference type="InterPro" id="IPR017860">
    <property type="entry name" value="Peptidase_M22_CS"/>
</dbReference>
<evidence type="ECO:0000256" key="2">
    <source>
        <dbReference type="ARBA" id="ARBA00022679"/>
    </source>
</evidence>
<evidence type="ECO:0000313" key="11">
    <source>
        <dbReference type="Proteomes" id="UP000179001"/>
    </source>
</evidence>
<feature type="binding site" evidence="8">
    <location>
        <position position="180"/>
    </location>
    <ligand>
        <name>substrate</name>
    </ligand>
</feature>
<dbReference type="PRINTS" id="PR00789">
    <property type="entry name" value="OSIALOPTASE"/>
</dbReference>
<dbReference type="STRING" id="1798002.A2478_01720"/>
<dbReference type="AlphaFoldDB" id="A0A1F5T3B2"/>
<dbReference type="PANTHER" id="PTHR11735">
    <property type="entry name" value="TRNA N6-ADENOSINE THREONYLCARBAMOYLTRANSFERASE"/>
    <property type="match status" value="1"/>
</dbReference>
<dbReference type="EC" id="2.3.1.234" evidence="8"/>
<dbReference type="CDD" id="cd24133">
    <property type="entry name" value="ASKHA_NBD_TsaD_bac"/>
    <property type="match status" value="1"/>
</dbReference>
<dbReference type="InterPro" id="IPR017861">
    <property type="entry name" value="KAE1/TsaD"/>
</dbReference>
<comment type="similarity">
    <text evidence="8">Belongs to the KAE1 / TsaD family.</text>
</comment>
<evidence type="ECO:0000313" key="10">
    <source>
        <dbReference type="EMBL" id="OGF33399.1"/>
    </source>
</evidence>
<dbReference type="Gene3D" id="3.30.420.40">
    <property type="match status" value="2"/>
</dbReference>
<feature type="binding site" evidence="8">
    <location>
        <position position="317"/>
    </location>
    <ligand>
        <name>Fe cation</name>
        <dbReference type="ChEBI" id="CHEBI:24875"/>
    </ligand>
</feature>
<dbReference type="PANTHER" id="PTHR11735:SF6">
    <property type="entry name" value="TRNA N6-ADENOSINE THREONYLCARBAMOYLTRANSFERASE, MITOCHONDRIAL"/>
    <property type="match status" value="1"/>
</dbReference>
<dbReference type="GO" id="GO:0061711">
    <property type="term" value="F:tRNA N(6)-L-threonylcarbamoyladenine synthase activity"/>
    <property type="evidence" value="ECO:0007669"/>
    <property type="project" value="UniProtKB-EC"/>
</dbReference>
<dbReference type="NCBIfam" id="TIGR03723">
    <property type="entry name" value="T6A_TsaD_YgjD"/>
    <property type="match status" value="1"/>
</dbReference>
<keyword evidence="4 8" id="KW-0479">Metal-binding</keyword>
<feature type="domain" description="Gcp-like" evidence="9">
    <location>
        <begin position="32"/>
        <end position="323"/>
    </location>
</feature>
<feature type="binding site" evidence="8">
    <location>
        <position position="193"/>
    </location>
    <ligand>
        <name>substrate</name>
    </ligand>
</feature>
<keyword evidence="5 8" id="KW-0408">Iron</keyword>
<dbReference type="Proteomes" id="UP000179001">
    <property type="component" value="Unassembled WGS sequence"/>
</dbReference>
<name>A0A1F5T3B2_9BACT</name>
<feature type="binding site" evidence="8">
    <location>
        <position position="287"/>
    </location>
    <ligand>
        <name>substrate</name>
    </ligand>
</feature>
<comment type="function">
    <text evidence="8">Required for the formation of a threonylcarbamoyl group on adenosine at position 37 (t(6)A37) in tRNAs that read codons beginning with adenine. Is involved in the transfer of the threonylcarbamoyl moiety of threonylcarbamoyl-AMP (TC-AMP) to the N6 group of A37, together with TsaE and TsaB. TsaD likely plays a direct catalytic role in this reaction.</text>
</comment>
<dbReference type="NCBIfam" id="TIGR00329">
    <property type="entry name" value="gcp_kae1"/>
    <property type="match status" value="1"/>
</dbReference>
<organism evidence="10 11">
    <name type="scientific">Candidatus Falkowbacteria bacterium RIFOXYC2_FULL_36_12</name>
    <dbReference type="NCBI Taxonomy" id="1798002"/>
    <lineage>
        <taxon>Bacteria</taxon>
        <taxon>Candidatus Falkowiibacteriota</taxon>
    </lineage>
</organism>
<keyword evidence="1 8" id="KW-0963">Cytoplasm</keyword>
<dbReference type="FunFam" id="3.30.420.40:FF:000040">
    <property type="entry name" value="tRNA N6-adenosine threonylcarbamoyltransferase"/>
    <property type="match status" value="1"/>
</dbReference>
<evidence type="ECO:0000256" key="5">
    <source>
        <dbReference type="ARBA" id="ARBA00023004"/>
    </source>
</evidence>
<dbReference type="InterPro" id="IPR043129">
    <property type="entry name" value="ATPase_NBD"/>
</dbReference>
<evidence type="ECO:0000256" key="1">
    <source>
        <dbReference type="ARBA" id="ARBA00022490"/>
    </source>
</evidence>
<dbReference type="EMBL" id="MFGJ01000001">
    <property type="protein sequence ID" value="OGF33399.1"/>
    <property type="molecule type" value="Genomic_DNA"/>
</dbReference>
<accession>A0A1F5T3B2</accession>
<evidence type="ECO:0000256" key="4">
    <source>
        <dbReference type="ARBA" id="ARBA00022723"/>
    </source>
</evidence>
<dbReference type="GO" id="GO:0002949">
    <property type="term" value="P:tRNA threonylcarbamoyladenosine modification"/>
    <property type="evidence" value="ECO:0007669"/>
    <property type="project" value="UniProtKB-UniRule"/>
</dbReference>